<organism evidence="4 5">
    <name type="scientific">Thelephora terrestris</name>
    <dbReference type="NCBI Taxonomy" id="56493"/>
    <lineage>
        <taxon>Eukaryota</taxon>
        <taxon>Fungi</taxon>
        <taxon>Dikarya</taxon>
        <taxon>Basidiomycota</taxon>
        <taxon>Agaricomycotina</taxon>
        <taxon>Agaricomycetes</taxon>
        <taxon>Thelephorales</taxon>
        <taxon>Thelephoraceae</taxon>
        <taxon>Thelephora</taxon>
    </lineage>
</organism>
<feature type="region of interest" description="Disordered" evidence="3">
    <location>
        <begin position="131"/>
        <end position="154"/>
    </location>
</feature>
<dbReference type="EMBL" id="WIUZ02000022">
    <property type="protein sequence ID" value="KAF9778732.1"/>
    <property type="molecule type" value="Genomic_DNA"/>
</dbReference>
<proteinExistence type="predicted"/>
<evidence type="ECO:0000256" key="2">
    <source>
        <dbReference type="ARBA" id="ARBA00022840"/>
    </source>
</evidence>
<dbReference type="Pfam" id="PF00012">
    <property type="entry name" value="HSP70"/>
    <property type="match status" value="2"/>
</dbReference>
<dbReference type="SUPFAM" id="SSF53067">
    <property type="entry name" value="Actin-like ATPase domain"/>
    <property type="match status" value="2"/>
</dbReference>
<dbReference type="GO" id="GO:0005634">
    <property type="term" value="C:nucleus"/>
    <property type="evidence" value="ECO:0007669"/>
    <property type="project" value="TreeGrafter"/>
</dbReference>
<evidence type="ECO:0000256" key="1">
    <source>
        <dbReference type="ARBA" id="ARBA00022741"/>
    </source>
</evidence>
<sequence length="631" mass="67214">MAQNGSADASINASSSSLPTVVGINYGNSYASIAVVSKEGLADCIANEDGERQIASAISFHGEETYIGAGAKHQLVKNAENTIIGFRNLLGRKFSEIPKDRPLVSAPVIQHPENQDEPAYKVTILQPAPKPLPTPSVTSSANTPLASKLGTPRSEPTQVERYLTVSEVNTIFIKSLIQSAEDFLGKKVEGVVIAVPSWFEEVQREALIKAAEDAGVKVLQLIDDIAAAALQSITTPASSDVKEDRTQLVIDLGSSSLSLAILSIRQGLIYPLASSSDPAIGADLIDDKLIKFFAKDFTKKTKIPLSLPVTTSSSAADKRAEAKLRLAIEHTKRTISASPGAATCSVESLKDGYDLSGTINRMRFDMEAREVYTKIAESAKNLVADAGLDLYDIDEIVYAGGTGCLPGLDQTVLDVGFNETVITPFSTGAAVGGGASDPTTILAKGAVVQAKLLAEIAGDQDLLPAFETATDHTKVKATSRTLGLIFPEEATEESSLGGQWIPVILKETALPARRICAFDVDLGKNNSGKVGFEVWEVKESIKVELVKGPPPEGGDEDEEEEPEENEEKEKLIEKDGAALTSIIVPINNGKKEKGRWKTKVSVQLVADEGGKVEITAWEVDGGEKVHKIIQT</sequence>
<feature type="compositionally biased region" description="Acidic residues" evidence="3">
    <location>
        <begin position="553"/>
        <end position="566"/>
    </location>
</feature>
<dbReference type="PANTHER" id="PTHR45639:SF32">
    <property type="entry name" value="HEAT SHOCK PROTEIN PDR13"/>
    <property type="match status" value="1"/>
</dbReference>
<dbReference type="Gene3D" id="3.30.30.30">
    <property type="match status" value="1"/>
</dbReference>
<keyword evidence="2" id="KW-0067">ATP-binding</keyword>
<comment type="caution">
    <text evidence="4">The sequence shown here is derived from an EMBL/GenBank/DDBJ whole genome shotgun (WGS) entry which is preliminary data.</text>
</comment>
<dbReference type="FunFam" id="3.90.640.10:FF:000021">
    <property type="entry name" value="Heat shock protein 14"/>
    <property type="match status" value="1"/>
</dbReference>
<dbReference type="PANTHER" id="PTHR45639">
    <property type="entry name" value="HSC70CB, ISOFORM G-RELATED"/>
    <property type="match status" value="1"/>
</dbReference>
<evidence type="ECO:0000256" key="3">
    <source>
        <dbReference type="SAM" id="MobiDB-lite"/>
    </source>
</evidence>
<dbReference type="GO" id="GO:0005829">
    <property type="term" value="C:cytosol"/>
    <property type="evidence" value="ECO:0007669"/>
    <property type="project" value="TreeGrafter"/>
</dbReference>
<reference evidence="4" key="1">
    <citation type="journal article" date="2020" name="Nat. Commun.">
        <title>Large-scale genome sequencing of mycorrhizal fungi provides insights into the early evolution of symbiotic traits.</title>
        <authorList>
            <person name="Miyauchi S."/>
            <person name="Kiss E."/>
            <person name="Kuo A."/>
            <person name="Drula E."/>
            <person name="Kohler A."/>
            <person name="Sanchez-Garcia M."/>
            <person name="Morin E."/>
            <person name="Andreopoulos B."/>
            <person name="Barry K.W."/>
            <person name="Bonito G."/>
            <person name="Buee M."/>
            <person name="Carver A."/>
            <person name="Chen C."/>
            <person name="Cichocki N."/>
            <person name="Clum A."/>
            <person name="Culley D."/>
            <person name="Crous P.W."/>
            <person name="Fauchery L."/>
            <person name="Girlanda M."/>
            <person name="Hayes R.D."/>
            <person name="Keri Z."/>
            <person name="LaButti K."/>
            <person name="Lipzen A."/>
            <person name="Lombard V."/>
            <person name="Magnuson J."/>
            <person name="Maillard F."/>
            <person name="Murat C."/>
            <person name="Nolan M."/>
            <person name="Ohm R.A."/>
            <person name="Pangilinan J."/>
            <person name="Pereira M.F."/>
            <person name="Perotto S."/>
            <person name="Peter M."/>
            <person name="Pfister S."/>
            <person name="Riley R."/>
            <person name="Sitrit Y."/>
            <person name="Stielow J.B."/>
            <person name="Szollosi G."/>
            <person name="Zifcakova L."/>
            <person name="Stursova M."/>
            <person name="Spatafora J.W."/>
            <person name="Tedersoo L."/>
            <person name="Vaario L.M."/>
            <person name="Yamada A."/>
            <person name="Yan M."/>
            <person name="Wang P."/>
            <person name="Xu J."/>
            <person name="Bruns T."/>
            <person name="Baldrian P."/>
            <person name="Vilgalys R."/>
            <person name="Dunand C."/>
            <person name="Henrissat B."/>
            <person name="Grigoriev I.V."/>
            <person name="Hibbett D."/>
            <person name="Nagy L.G."/>
            <person name="Martin F.M."/>
        </authorList>
    </citation>
    <scope>NUCLEOTIDE SEQUENCE</scope>
    <source>
        <strain evidence="4">UH-Tt-Lm1</strain>
    </source>
</reference>
<evidence type="ECO:0000313" key="4">
    <source>
        <dbReference type="EMBL" id="KAF9778732.1"/>
    </source>
</evidence>
<accession>A0A9P6H3M1</accession>
<gene>
    <name evidence="4" type="ORF">BJ322DRAFT_1102083</name>
</gene>
<dbReference type="Gene3D" id="3.30.420.40">
    <property type="match status" value="2"/>
</dbReference>
<protein>
    <submittedName>
        <fullName evidence="4">Actin-like ATPase domain-containing protein</fullName>
    </submittedName>
</protein>
<feature type="compositionally biased region" description="Polar residues" evidence="3">
    <location>
        <begin position="135"/>
        <end position="145"/>
    </location>
</feature>
<dbReference type="GO" id="GO:0005524">
    <property type="term" value="F:ATP binding"/>
    <property type="evidence" value="ECO:0007669"/>
    <property type="project" value="UniProtKB-KW"/>
</dbReference>
<feature type="region of interest" description="Disordered" evidence="3">
    <location>
        <begin position="546"/>
        <end position="570"/>
    </location>
</feature>
<keyword evidence="1" id="KW-0547">Nucleotide-binding</keyword>
<keyword evidence="5" id="KW-1185">Reference proteome</keyword>
<dbReference type="AlphaFoldDB" id="A0A9P6H3M1"/>
<name>A0A9P6H3M1_9AGAM</name>
<dbReference type="GO" id="GO:0140662">
    <property type="term" value="F:ATP-dependent protein folding chaperone"/>
    <property type="evidence" value="ECO:0007669"/>
    <property type="project" value="InterPro"/>
</dbReference>
<reference evidence="4" key="2">
    <citation type="submission" date="2020-11" db="EMBL/GenBank/DDBJ databases">
        <authorList>
            <consortium name="DOE Joint Genome Institute"/>
            <person name="Kuo A."/>
            <person name="Miyauchi S."/>
            <person name="Kiss E."/>
            <person name="Drula E."/>
            <person name="Kohler A."/>
            <person name="Sanchez-Garcia M."/>
            <person name="Andreopoulos B."/>
            <person name="Barry K.W."/>
            <person name="Bonito G."/>
            <person name="Buee M."/>
            <person name="Carver A."/>
            <person name="Chen C."/>
            <person name="Cichocki N."/>
            <person name="Clum A."/>
            <person name="Culley D."/>
            <person name="Crous P.W."/>
            <person name="Fauchery L."/>
            <person name="Girlanda M."/>
            <person name="Hayes R."/>
            <person name="Keri Z."/>
            <person name="Labutti K."/>
            <person name="Lipzen A."/>
            <person name="Lombard V."/>
            <person name="Magnuson J."/>
            <person name="Maillard F."/>
            <person name="Morin E."/>
            <person name="Murat C."/>
            <person name="Nolan M."/>
            <person name="Ohm R."/>
            <person name="Pangilinan J."/>
            <person name="Pereira M."/>
            <person name="Perotto S."/>
            <person name="Peter M."/>
            <person name="Riley R."/>
            <person name="Sitrit Y."/>
            <person name="Stielow B."/>
            <person name="Szollosi G."/>
            <person name="Zifcakova L."/>
            <person name="Stursova M."/>
            <person name="Spatafora J.W."/>
            <person name="Tedersoo L."/>
            <person name="Vaario L.-M."/>
            <person name="Yamada A."/>
            <person name="Yan M."/>
            <person name="Wang P."/>
            <person name="Xu J."/>
            <person name="Bruns T."/>
            <person name="Baldrian P."/>
            <person name="Vilgalys R."/>
            <person name="Henrissat B."/>
            <person name="Grigoriev I.V."/>
            <person name="Hibbett D."/>
            <person name="Nagy L.G."/>
            <person name="Martin F.M."/>
        </authorList>
    </citation>
    <scope>NUCLEOTIDE SEQUENCE</scope>
    <source>
        <strain evidence="4">UH-Tt-Lm1</strain>
    </source>
</reference>
<dbReference type="Proteomes" id="UP000736335">
    <property type="component" value="Unassembled WGS sequence"/>
</dbReference>
<dbReference type="InterPro" id="IPR013126">
    <property type="entry name" value="Hsp_70_fam"/>
</dbReference>
<dbReference type="OrthoDB" id="29851at2759"/>
<dbReference type="InterPro" id="IPR043129">
    <property type="entry name" value="ATPase_NBD"/>
</dbReference>
<evidence type="ECO:0000313" key="5">
    <source>
        <dbReference type="Proteomes" id="UP000736335"/>
    </source>
</evidence>
<dbReference type="Gene3D" id="3.90.640.10">
    <property type="entry name" value="Actin, Chain A, domain 4"/>
    <property type="match status" value="1"/>
</dbReference>